<evidence type="ECO:0000256" key="7">
    <source>
        <dbReference type="ARBA" id="ARBA00023136"/>
    </source>
</evidence>
<accession>A0AAU8MUW4</accession>
<evidence type="ECO:0000256" key="3">
    <source>
        <dbReference type="ARBA" id="ARBA00022452"/>
    </source>
</evidence>
<evidence type="ECO:0000313" key="15">
    <source>
        <dbReference type="EMBL" id="XCO75483.1"/>
    </source>
</evidence>
<dbReference type="Gene3D" id="2.170.130.10">
    <property type="entry name" value="TonB-dependent receptor, plug domain"/>
    <property type="match status" value="1"/>
</dbReference>
<keyword evidence="5 12" id="KW-0732">Signal</keyword>
<evidence type="ECO:0000256" key="2">
    <source>
        <dbReference type="ARBA" id="ARBA00022448"/>
    </source>
</evidence>
<gene>
    <name evidence="15" type="ORF">ABU614_01395</name>
</gene>
<evidence type="ECO:0000256" key="10">
    <source>
        <dbReference type="PROSITE-ProRule" id="PRU10143"/>
    </source>
</evidence>
<proteinExistence type="inferred from homology"/>
<dbReference type="InterPro" id="IPR037066">
    <property type="entry name" value="Plug_dom_sf"/>
</dbReference>
<feature type="signal peptide" evidence="12">
    <location>
        <begin position="1"/>
        <end position="24"/>
    </location>
</feature>
<evidence type="ECO:0000259" key="13">
    <source>
        <dbReference type="Pfam" id="PF00593"/>
    </source>
</evidence>
<keyword evidence="4 9" id="KW-0812">Transmembrane</keyword>
<dbReference type="InterPro" id="IPR010916">
    <property type="entry name" value="TonB_box_CS"/>
</dbReference>
<dbReference type="InterPro" id="IPR039426">
    <property type="entry name" value="TonB-dep_rcpt-like"/>
</dbReference>
<keyword evidence="2 9" id="KW-0813">Transport</keyword>
<feature type="short sequence motif" description="TonB box" evidence="10">
    <location>
        <begin position="41"/>
        <end position="47"/>
    </location>
</feature>
<evidence type="ECO:0000259" key="14">
    <source>
        <dbReference type="Pfam" id="PF07715"/>
    </source>
</evidence>
<evidence type="ECO:0000256" key="1">
    <source>
        <dbReference type="ARBA" id="ARBA00004571"/>
    </source>
</evidence>
<evidence type="ECO:0000256" key="5">
    <source>
        <dbReference type="ARBA" id="ARBA00022729"/>
    </source>
</evidence>
<dbReference type="PROSITE" id="PS52016">
    <property type="entry name" value="TONB_DEPENDENT_REC_3"/>
    <property type="match status" value="1"/>
</dbReference>
<dbReference type="RefSeq" id="WP_363798544.1">
    <property type="nucleotide sequence ID" value="NZ_CP159925.1"/>
</dbReference>
<sequence length="801" mass="85876">MHRRNPSLLASAVLLALAASPAWAQAPATAPAEANPTNLDTLIVTGTRVADRTVAESTAPIDIISPQTLEATGTVELATALSRALPSLNFPRPAITDATDAVRPAQLRGLAPDQVLVLVNGKRRHTTSLINLNDSIGRGSSPVDLNAIPIAAIERVEVLRDGASAQYGSDAIAGVVNVVLKGAGDGGSIAARYGQYSAGDGEQYQLSGDAGFSFGENGKLHLAAQGGHQDNTNRARPYLGSVGPTSNPPGKVVHRYGDPEIDQAALAYNAQWSPAEGVEFYSFGTASRRRAISNGYFRAAGNPNNIRSVYPDGFLPQIDNLSQDRAFVFGLRGQTAGGWNLDLSYNYGQNQLDFDVRHSLNRSLGANSPRDFYIGALEVTQNVLNADVNKAFDLGWLDYPLTVAFGAEWRGEKFNQSPGEPASYVAGPEPGAPGAQVFPGFTPADASRRNRNSHAFYLDLETDVTDKLSLGAAARYESYSDFGQTTSGKLSARYAFSDKVALRGTVSTGFRAPSLQQQFYQSTQTVIVLGDPNPFQVRTFAVDDPAAVALGAEPLKAEESTNIGLGLVLQPLESLYVTVDAYQIDIDDRIILSENLRGPAVARFLEARGYPGINGGRYFTNAVDTRTRGLDIVGSYRWPLASGTLDLTAGYNRNKTTLERIAPNPPGLTAGGLNLQRIGRVERGRITQGTPRDKFFLGGSWATAGGWRFDATATRYGEFHTFNDDPSGARDQTFAAKWTLDLAATYAVNGWEFTVGGDNVLNEYPDEAIYANSESGQLPYSSYAPFGFNGAFAYAKVGYKW</sequence>
<comment type="subcellular location">
    <subcellularLocation>
        <location evidence="1 9">Cell outer membrane</location>
        <topology evidence="1 9">Multi-pass membrane protein</topology>
    </subcellularLocation>
</comment>
<dbReference type="GO" id="GO:0009279">
    <property type="term" value="C:cell outer membrane"/>
    <property type="evidence" value="ECO:0007669"/>
    <property type="project" value="UniProtKB-SubCell"/>
</dbReference>
<protein>
    <submittedName>
        <fullName evidence="15">TonB-dependent receptor</fullName>
    </submittedName>
</protein>
<evidence type="ECO:0000256" key="4">
    <source>
        <dbReference type="ARBA" id="ARBA00022692"/>
    </source>
</evidence>
<evidence type="ECO:0000256" key="12">
    <source>
        <dbReference type="SAM" id="SignalP"/>
    </source>
</evidence>
<evidence type="ECO:0000256" key="11">
    <source>
        <dbReference type="RuleBase" id="RU003357"/>
    </source>
</evidence>
<evidence type="ECO:0000256" key="9">
    <source>
        <dbReference type="PROSITE-ProRule" id="PRU01360"/>
    </source>
</evidence>
<dbReference type="InterPro" id="IPR012910">
    <property type="entry name" value="Plug_dom"/>
</dbReference>
<dbReference type="Gene3D" id="2.40.170.20">
    <property type="entry name" value="TonB-dependent receptor, beta-barrel domain"/>
    <property type="match status" value="1"/>
</dbReference>
<dbReference type="AlphaFoldDB" id="A0AAU8MUW4"/>
<comment type="similarity">
    <text evidence="9 11">Belongs to the TonB-dependent receptor family.</text>
</comment>
<feature type="domain" description="TonB-dependent receptor-like beta-barrel" evidence="13">
    <location>
        <begin position="282"/>
        <end position="760"/>
    </location>
</feature>
<keyword evidence="6 10" id="KW-0798">TonB box</keyword>
<reference evidence="15" key="1">
    <citation type="submission" date="2024-06" db="EMBL/GenBank/DDBJ databases">
        <authorList>
            <person name="Li S."/>
        </authorList>
    </citation>
    <scope>NUCLEOTIDE SEQUENCE</scope>
    <source>
        <strain evidence="15">SR10</strain>
    </source>
</reference>
<dbReference type="Pfam" id="PF00593">
    <property type="entry name" value="TonB_dep_Rec_b-barrel"/>
    <property type="match status" value="1"/>
</dbReference>
<name>A0AAU8MUW4_9GAMM</name>
<feature type="domain" description="TonB-dependent receptor plug" evidence="14">
    <location>
        <begin position="55"/>
        <end position="175"/>
    </location>
</feature>
<organism evidence="15">
    <name type="scientific">Lysobacter firmicutimachus</name>
    <dbReference type="NCBI Taxonomy" id="1792846"/>
    <lineage>
        <taxon>Bacteria</taxon>
        <taxon>Pseudomonadati</taxon>
        <taxon>Pseudomonadota</taxon>
        <taxon>Gammaproteobacteria</taxon>
        <taxon>Lysobacterales</taxon>
        <taxon>Lysobacteraceae</taxon>
        <taxon>Lysobacter</taxon>
    </lineage>
</organism>
<dbReference type="PANTHER" id="PTHR47234:SF3">
    <property type="entry name" value="SECRETIN_TONB SHORT N-TERMINAL DOMAIN-CONTAINING PROTEIN"/>
    <property type="match status" value="1"/>
</dbReference>
<dbReference type="PANTHER" id="PTHR47234">
    <property type="match status" value="1"/>
</dbReference>
<dbReference type="InterPro" id="IPR036942">
    <property type="entry name" value="Beta-barrel_TonB_sf"/>
</dbReference>
<keyword evidence="7 9" id="KW-0472">Membrane</keyword>
<keyword evidence="3 9" id="KW-1134">Transmembrane beta strand</keyword>
<dbReference type="InterPro" id="IPR000531">
    <property type="entry name" value="Beta-barrel_TonB"/>
</dbReference>
<dbReference type="CDD" id="cd01347">
    <property type="entry name" value="ligand_gated_channel"/>
    <property type="match status" value="1"/>
</dbReference>
<dbReference type="EMBL" id="CP159925">
    <property type="protein sequence ID" value="XCO75483.1"/>
    <property type="molecule type" value="Genomic_DNA"/>
</dbReference>
<evidence type="ECO:0000256" key="6">
    <source>
        <dbReference type="ARBA" id="ARBA00023077"/>
    </source>
</evidence>
<evidence type="ECO:0000256" key="8">
    <source>
        <dbReference type="ARBA" id="ARBA00023237"/>
    </source>
</evidence>
<keyword evidence="8 9" id="KW-0998">Cell outer membrane</keyword>
<dbReference type="PROSITE" id="PS00430">
    <property type="entry name" value="TONB_DEPENDENT_REC_1"/>
    <property type="match status" value="1"/>
</dbReference>
<keyword evidence="15" id="KW-0675">Receptor</keyword>
<dbReference type="Pfam" id="PF07715">
    <property type="entry name" value="Plug"/>
    <property type="match status" value="1"/>
</dbReference>
<feature type="chain" id="PRO_5043997941" evidence="12">
    <location>
        <begin position="25"/>
        <end position="801"/>
    </location>
</feature>
<dbReference type="SUPFAM" id="SSF56935">
    <property type="entry name" value="Porins"/>
    <property type="match status" value="1"/>
</dbReference>